<evidence type="ECO:0000313" key="2">
    <source>
        <dbReference type="EMBL" id="GGO91425.1"/>
    </source>
</evidence>
<proteinExistence type="predicted"/>
<organism evidence="2 3">
    <name type="scientific">Wenjunlia tyrosinilytica</name>
    <dbReference type="NCBI Taxonomy" id="1544741"/>
    <lineage>
        <taxon>Bacteria</taxon>
        <taxon>Bacillati</taxon>
        <taxon>Actinomycetota</taxon>
        <taxon>Actinomycetes</taxon>
        <taxon>Kitasatosporales</taxon>
        <taxon>Streptomycetaceae</taxon>
        <taxon>Wenjunlia</taxon>
    </lineage>
</organism>
<reference evidence="2" key="2">
    <citation type="submission" date="2020-09" db="EMBL/GenBank/DDBJ databases">
        <authorList>
            <person name="Sun Q."/>
            <person name="Zhou Y."/>
        </authorList>
    </citation>
    <scope>NUCLEOTIDE SEQUENCE</scope>
    <source>
        <strain evidence="2">CGMCC 4.7201</strain>
    </source>
</reference>
<dbReference type="EMBL" id="BMMS01000016">
    <property type="protein sequence ID" value="GGO91425.1"/>
    <property type="molecule type" value="Genomic_DNA"/>
</dbReference>
<evidence type="ECO:0000256" key="1">
    <source>
        <dbReference type="SAM" id="MobiDB-lite"/>
    </source>
</evidence>
<protein>
    <submittedName>
        <fullName evidence="2">Uncharacterized protein</fullName>
    </submittedName>
</protein>
<comment type="caution">
    <text evidence="2">The sequence shown here is derived from an EMBL/GenBank/DDBJ whole genome shotgun (WGS) entry which is preliminary data.</text>
</comment>
<reference evidence="2" key="1">
    <citation type="journal article" date="2014" name="Int. J. Syst. Evol. Microbiol.">
        <title>Complete genome sequence of Corynebacterium casei LMG S-19264T (=DSM 44701T), isolated from a smear-ripened cheese.</title>
        <authorList>
            <consortium name="US DOE Joint Genome Institute (JGI-PGF)"/>
            <person name="Walter F."/>
            <person name="Albersmeier A."/>
            <person name="Kalinowski J."/>
            <person name="Ruckert C."/>
        </authorList>
    </citation>
    <scope>NUCLEOTIDE SEQUENCE</scope>
    <source>
        <strain evidence="2">CGMCC 4.7201</strain>
    </source>
</reference>
<name>A0A917ZSD8_9ACTN</name>
<evidence type="ECO:0000313" key="3">
    <source>
        <dbReference type="Proteomes" id="UP000641932"/>
    </source>
</evidence>
<accession>A0A917ZSD8</accession>
<feature type="compositionally biased region" description="Pro residues" evidence="1">
    <location>
        <begin position="31"/>
        <end position="46"/>
    </location>
</feature>
<feature type="region of interest" description="Disordered" evidence="1">
    <location>
        <begin position="1"/>
        <end position="90"/>
    </location>
</feature>
<feature type="compositionally biased region" description="Low complexity" evidence="1">
    <location>
        <begin position="47"/>
        <end position="74"/>
    </location>
</feature>
<gene>
    <name evidence="2" type="ORF">GCM10012280_39240</name>
</gene>
<dbReference type="Proteomes" id="UP000641932">
    <property type="component" value="Unassembled WGS sequence"/>
</dbReference>
<sequence length="213" mass="22461">MPLMPEEPQIRESVPGPRTGSANGRTAQAPRPVPAPGPRPAAPRPVPARTASRATHPGPGRPGASRSAAPAQPRAPRETARIELIPASTQTALDAADEVVDRLLDAGRTPGDILVLATGDPHPWESHELSFGEESYWRQHDEGGDVFYARAGAERASRRAVVVLAVNGGTDEAAAQALPSALERAAAELIVVGDPERLRALVQPRRTPGGERH</sequence>
<dbReference type="AlphaFoldDB" id="A0A917ZSD8"/>
<keyword evidence="3" id="KW-1185">Reference proteome</keyword>